<dbReference type="Proteomes" id="UP000027135">
    <property type="component" value="Unassembled WGS sequence"/>
</dbReference>
<gene>
    <name evidence="1" type="ORF">L798_05085</name>
</gene>
<evidence type="ECO:0000313" key="1">
    <source>
        <dbReference type="EMBL" id="KDR24424.1"/>
    </source>
</evidence>
<keyword evidence="2" id="KW-1185">Reference proteome</keyword>
<dbReference type="SUPFAM" id="SSF52047">
    <property type="entry name" value="RNI-like"/>
    <property type="match status" value="1"/>
</dbReference>
<organism evidence="1 2">
    <name type="scientific">Zootermopsis nevadensis</name>
    <name type="common">Dampwood termite</name>
    <dbReference type="NCBI Taxonomy" id="136037"/>
    <lineage>
        <taxon>Eukaryota</taxon>
        <taxon>Metazoa</taxon>
        <taxon>Ecdysozoa</taxon>
        <taxon>Arthropoda</taxon>
        <taxon>Hexapoda</taxon>
        <taxon>Insecta</taxon>
        <taxon>Pterygota</taxon>
        <taxon>Neoptera</taxon>
        <taxon>Polyneoptera</taxon>
        <taxon>Dictyoptera</taxon>
        <taxon>Blattodea</taxon>
        <taxon>Blattoidea</taxon>
        <taxon>Termitoidae</taxon>
        <taxon>Termopsidae</taxon>
        <taxon>Zootermopsis</taxon>
    </lineage>
</organism>
<sequence length="293" mass="32801">MLLQFIPNLKSLGGFIYYRNVGDAIVHLSQHHEGKLKLSLTDLWDTCLSPEKAAILATAAPHLTSLYTRGSWLHSVASFSHLVVLTVDFDFVDFSPALESYLIEHGQKLRKLVLVDQMHSVDVSMLAENCPHLEELGAKLEGGWYGQAGSMLPELVICRIRVGATETLHALLVHALHLEHLEVVLEEENYGEGVEMVDDSLISQILSENPRPEHLRVFVLRSECNLTALSVQLLISSCPSLRFIGDLHAWAGICDSDMEQLAQEIVDRNLDLILSYRDTLLPYRRARCLVAKT</sequence>
<proteinExistence type="predicted"/>
<evidence type="ECO:0000313" key="2">
    <source>
        <dbReference type="Proteomes" id="UP000027135"/>
    </source>
</evidence>
<dbReference type="AlphaFoldDB" id="A0A067RWZ5"/>
<dbReference type="InterPro" id="IPR032675">
    <property type="entry name" value="LRR_dom_sf"/>
</dbReference>
<accession>A0A067RWZ5</accession>
<dbReference type="InParanoid" id="A0A067RWZ5"/>
<protein>
    <recommendedName>
        <fullName evidence="3">F-box/LRR-repeat protein 21</fullName>
    </recommendedName>
</protein>
<dbReference type="Gene3D" id="3.80.10.10">
    <property type="entry name" value="Ribonuclease Inhibitor"/>
    <property type="match status" value="1"/>
</dbReference>
<reference evidence="1 2" key="1">
    <citation type="journal article" date="2014" name="Nat. Commun.">
        <title>Molecular traces of alternative social organization in a termite genome.</title>
        <authorList>
            <person name="Terrapon N."/>
            <person name="Li C."/>
            <person name="Robertson H.M."/>
            <person name="Ji L."/>
            <person name="Meng X."/>
            <person name="Booth W."/>
            <person name="Chen Z."/>
            <person name="Childers C.P."/>
            <person name="Glastad K.M."/>
            <person name="Gokhale K."/>
            <person name="Gowin J."/>
            <person name="Gronenberg W."/>
            <person name="Hermansen R.A."/>
            <person name="Hu H."/>
            <person name="Hunt B.G."/>
            <person name="Huylmans A.K."/>
            <person name="Khalil S.M."/>
            <person name="Mitchell R.D."/>
            <person name="Munoz-Torres M.C."/>
            <person name="Mustard J.A."/>
            <person name="Pan H."/>
            <person name="Reese J.T."/>
            <person name="Scharf M.E."/>
            <person name="Sun F."/>
            <person name="Vogel H."/>
            <person name="Xiao J."/>
            <person name="Yang W."/>
            <person name="Yang Z."/>
            <person name="Yang Z."/>
            <person name="Zhou J."/>
            <person name="Zhu J."/>
            <person name="Brent C.S."/>
            <person name="Elsik C.G."/>
            <person name="Goodisman M.A."/>
            <person name="Liberles D.A."/>
            <person name="Roe R.M."/>
            <person name="Vargo E.L."/>
            <person name="Vilcinskas A."/>
            <person name="Wang J."/>
            <person name="Bornberg-Bauer E."/>
            <person name="Korb J."/>
            <person name="Zhang G."/>
            <person name="Liebig J."/>
        </authorList>
    </citation>
    <scope>NUCLEOTIDE SEQUENCE [LARGE SCALE GENOMIC DNA]</scope>
    <source>
        <tissue evidence="1">Whole organism</tissue>
    </source>
</reference>
<name>A0A067RWZ5_ZOONE</name>
<evidence type="ECO:0008006" key="3">
    <source>
        <dbReference type="Google" id="ProtNLM"/>
    </source>
</evidence>
<dbReference type="EMBL" id="KK852413">
    <property type="protein sequence ID" value="KDR24424.1"/>
    <property type="molecule type" value="Genomic_DNA"/>
</dbReference>
<dbReference type="eggNOG" id="ENOG502SS18">
    <property type="taxonomic scope" value="Eukaryota"/>
</dbReference>